<reference evidence="1" key="1">
    <citation type="submission" date="2019-09" db="EMBL/GenBank/DDBJ databases">
        <title>Comparative genomic analysis of Lactobacillus helveticus.</title>
        <authorList>
            <person name="Zhang H."/>
            <person name="Chen Y."/>
            <person name="Zhong Z."/>
        </authorList>
    </citation>
    <scope>NUCLEOTIDE SEQUENCE</scope>
    <source>
        <strain evidence="1">IMAU30003</strain>
    </source>
</reference>
<accession>A0A9Q5CA88</accession>
<dbReference type="Proteomes" id="UP000651333">
    <property type="component" value="Unassembled WGS sequence"/>
</dbReference>
<dbReference type="EMBL" id="WCHB01000041">
    <property type="protein sequence ID" value="NRO35094.1"/>
    <property type="molecule type" value="Genomic_DNA"/>
</dbReference>
<sequence>MNLIKNAIETMYKYHECYKVGNDGDSEAIEKSINVLPESQRNFVLVTSQMDNWANVYPVADVLSDKYSLADLLMAYHLYLKEKNDVGNKDDVIAEVDKFYVNK</sequence>
<evidence type="ECO:0000313" key="1">
    <source>
        <dbReference type="EMBL" id="NRO35094.1"/>
    </source>
</evidence>
<organism evidence="1 2">
    <name type="scientific">Lactobacillus helveticus</name>
    <name type="common">Lactobacillus suntoryeus</name>
    <dbReference type="NCBI Taxonomy" id="1587"/>
    <lineage>
        <taxon>Bacteria</taxon>
        <taxon>Bacillati</taxon>
        <taxon>Bacillota</taxon>
        <taxon>Bacilli</taxon>
        <taxon>Lactobacillales</taxon>
        <taxon>Lactobacillaceae</taxon>
        <taxon>Lactobacillus</taxon>
    </lineage>
</organism>
<protein>
    <submittedName>
        <fullName evidence="1">Uncharacterized protein</fullName>
    </submittedName>
</protein>
<evidence type="ECO:0000313" key="2">
    <source>
        <dbReference type="Proteomes" id="UP000651333"/>
    </source>
</evidence>
<dbReference type="AlphaFoldDB" id="A0A9Q5CA88"/>
<name>A0A9Q5CA88_LACHE</name>
<gene>
    <name evidence="1" type="ORF">IMAU30003_01344</name>
</gene>
<comment type="caution">
    <text evidence="1">The sequence shown here is derived from an EMBL/GenBank/DDBJ whole genome shotgun (WGS) entry which is preliminary data.</text>
</comment>
<dbReference type="RefSeq" id="WP_173007208.1">
    <property type="nucleotide sequence ID" value="NZ_WCHB01000041.1"/>
</dbReference>
<proteinExistence type="predicted"/>